<keyword evidence="8" id="KW-1185">Reference proteome</keyword>
<dbReference type="GO" id="GO:0016020">
    <property type="term" value="C:membrane"/>
    <property type="evidence" value="ECO:0007669"/>
    <property type="project" value="UniProtKB-SubCell"/>
</dbReference>
<evidence type="ECO:0000313" key="8">
    <source>
        <dbReference type="Proteomes" id="UP000323844"/>
    </source>
</evidence>
<feature type="transmembrane region" description="Helical" evidence="5">
    <location>
        <begin position="105"/>
        <end position="129"/>
    </location>
</feature>
<feature type="transmembrane region" description="Helical" evidence="5">
    <location>
        <begin position="26"/>
        <end position="45"/>
    </location>
</feature>
<organism evidence="7 8">
    <name type="scientific">Candidatus Sneabacter namystus</name>
    <dbReference type="NCBI Taxonomy" id="2601646"/>
    <lineage>
        <taxon>Bacteria</taxon>
        <taxon>Pseudomonadati</taxon>
        <taxon>Pseudomonadota</taxon>
        <taxon>Alphaproteobacteria</taxon>
        <taxon>Rickettsiales</taxon>
        <taxon>Rickettsiaceae</taxon>
        <taxon>Rickettsieae</taxon>
        <taxon>Candidatus Sneabacter</taxon>
    </lineage>
</organism>
<dbReference type="OrthoDB" id="8478603at2"/>
<protein>
    <recommendedName>
        <fullName evidence="6">ABC-2 type transporter transmembrane domain-containing protein</fullName>
    </recommendedName>
</protein>
<evidence type="ECO:0000259" key="6">
    <source>
        <dbReference type="Pfam" id="PF01061"/>
    </source>
</evidence>
<feature type="transmembrane region" description="Helical" evidence="5">
    <location>
        <begin position="225"/>
        <end position="246"/>
    </location>
</feature>
<dbReference type="GO" id="GO:0140359">
    <property type="term" value="F:ABC-type transporter activity"/>
    <property type="evidence" value="ECO:0007669"/>
    <property type="project" value="InterPro"/>
</dbReference>
<keyword evidence="2 5" id="KW-0812">Transmembrane</keyword>
<dbReference type="AlphaFoldDB" id="A0A5C0UJI8"/>
<reference evidence="7 8" key="1">
    <citation type="submission" date="2019-08" db="EMBL/GenBank/DDBJ databases">
        <title>Highly reduced genomes of protist endosymbionts show evolutionary convergence.</title>
        <authorList>
            <person name="George E."/>
            <person name="Husnik F."/>
            <person name="Tashyreva D."/>
            <person name="Prokopchuk G."/>
            <person name="Horak A."/>
            <person name="Kwong W.K."/>
            <person name="Lukes J."/>
            <person name="Keeling P.J."/>
        </authorList>
    </citation>
    <scope>NUCLEOTIDE SEQUENCE [LARGE SCALE GENOMIC DNA]</scope>
    <source>
        <strain evidence="7">1621</strain>
    </source>
</reference>
<keyword evidence="3 5" id="KW-1133">Transmembrane helix</keyword>
<feature type="transmembrane region" description="Helical" evidence="5">
    <location>
        <begin position="141"/>
        <end position="160"/>
    </location>
</feature>
<evidence type="ECO:0000256" key="5">
    <source>
        <dbReference type="SAM" id="Phobius"/>
    </source>
</evidence>
<comment type="subcellular location">
    <subcellularLocation>
        <location evidence="1">Membrane</location>
        <topology evidence="1">Multi-pass membrane protein</topology>
    </subcellularLocation>
</comment>
<keyword evidence="4 5" id="KW-0472">Membrane</keyword>
<feature type="transmembrane region" description="Helical" evidence="5">
    <location>
        <begin position="57"/>
        <end position="79"/>
    </location>
</feature>
<evidence type="ECO:0000256" key="3">
    <source>
        <dbReference type="ARBA" id="ARBA00022989"/>
    </source>
</evidence>
<accession>A0A5C0UJI8</accession>
<evidence type="ECO:0000256" key="4">
    <source>
        <dbReference type="ARBA" id="ARBA00023136"/>
    </source>
</evidence>
<dbReference type="KEGG" id="snay:FZC37_01925"/>
<evidence type="ECO:0000256" key="1">
    <source>
        <dbReference type="ARBA" id="ARBA00004141"/>
    </source>
</evidence>
<dbReference type="InterPro" id="IPR013525">
    <property type="entry name" value="ABC2_TM"/>
</dbReference>
<name>A0A5C0UJI8_9RICK</name>
<dbReference type="Proteomes" id="UP000323844">
    <property type="component" value="Chromosome"/>
</dbReference>
<feature type="domain" description="ABC-2 type transporter transmembrane" evidence="6">
    <location>
        <begin position="34"/>
        <end position="220"/>
    </location>
</feature>
<evidence type="ECO:0000256" key="2">
    <source>
        <dbReference type="ARBA" id="ARBA00022692"/>
    </source>
</evidence>
<evidence type="ECO:0000313" key="7">
    <source>
        <dbReference type="EMBL" id="QEK39683.1"/>
    </source>
</evidence>
<proteinExistence type="predicted"/>
<dbReference type="EMBL" id="CP043312">
    <property type="protein sequence ID" value="QEK39683.1"/>
    <property type="molecule type" value="Genomic_DNA"/>
</dbReference>
<feature type="transmembrane region" description="Helical" evidence="5">
    <location>
        <begin position="172"/>
        <end position="190"/>
    </location>
</feature>
<dbReference type="Pfam" id="PF01061">
    <property type="entry name" value="ABC2_membrane"/>
    <property type="match status" value="1"/>
</dbReference>
<gene>
    <name evidence="7" type="ORF">FZC37_01925</name>
</gene>
<sequence length="258" mass="29826">MQDKLRIFIVSLKIDLMHMRNSMIKMIINAISWALPTIVVVTFILPQYGVGKDFTSLQIASVIAGVNFFSFHSHLYTLVSKIENKQMSADLLLPTSIDMILLQKVTFFCIYGVVMSVIIFILAYCIYYSSGMFAQMNILKLLFVIFITSMAKGLNTLLLAGCIEKMVDIENIIMRFMFPLWFLGGFQFSWEAILKTSKWFAYINLLNPYFHEAEMFRSSLLEGKFVPFSLSISVTVIYSILFWYIAKRQFKKKLDLPH</sequence>